<keyword evidence="2" id="KW-1185">Reference proteome</keyword>
<protein>
    <recommendedName>
        <fullName evidence="3">Gag-pol polyprotein</fullName>
    </recommendedName>
</protein>
<dbReference type="HOGENOM" id="CLU_1889429_0_0_1"/>
<dbReference type="EnsemblPlants" id="PGSC0003DMT400087930">
    <property type="protein sequence ID" value="PGSC0003DMT400087930"/>
    <property type="gene ID" value="PGSC0003DMG400037501"/>
</dbReference>
<dbReference type="InParanoid" id="M1DEV9"/>
<organism evidence="1 2">
    <name type="scientific">Solanum tuberosum</name>
    <name type="common">Potato</name>
    <dbReference type="NCBI Taxonomy" id="4113"/>
    <lineage>
        <taxon>Eukaryota</taxon>
        <taxon>Viridiplantae</taxon>
        <taxon>Streptophyta</taxon>
        <taxon>Embryophyta</taxon>
        <taxon>Tracheophyta</taxon>
        <taxon>Spermatophyta</taxon>
        <taxon>Magnoliopsida</taxon>
        <taxon>eudicotyledons</taxon>
        <taxon>Gunneridae</taxon>
        <taxon>Pentapetalae</taxon>
        <taxon>asterids</taxon>
        <taxon>lamiids</taxon>
        <taxon>Solanales</taxon>
        <taxon>Solanaceae</taxon>
        <taxon>Solanoideae</taxon>
        <taxon>Solaneae</taxon>
        <taxon>Solanum</taxon>
    </lineage>
</organism>
<dbReference type="AlphaFoldDB" id="M1DEV9"/>
<evidence type="ECO:0000313" key="2">
    <source>
        <dbReference type="Proteomes" id="UP000011115"/>
    </source>
</evidence>
<reference evidence="2" key="1">
    <citation type="journal article" date="2011" name="Nature">
        <title>Genome sequence and analysis of the tuber crop potato.</title>
        <authorList>
            <consortium name="The Potato Genome Sequencing Consortium"/>
        </authorList>
    </citation>
    <scope>NUCLEOTIDE SEQUENCE [LARGE SCALE GENOMIC DNA]</scope>
    <source>
        <strain evidence="2">cv. DM1-3 516 R44</strain>
    </source>
</reference>
<sequence>MTLQSRPSKRLHLEISDFDTVALKFGLDPFPTQFDPLNKNMKSDFRKTKRILRYMEITIIGVSKAHFRDMTTRRANARRFEEGNVEQEIHPQVPPQAPLDALIDPLNENVTNVKFKSAFRVFAQVVTPQTNREVV</sequence>
<evidence type="ECO:0008006" key="3">
    <source>
        <dbReference type="Google" id="ProtNLM"/>
    </source>
</evidence>
<dbReference type="Gramene" id="PGSC0003DMT400087930">
    <property type="protein sequence ID" value="PGSC0003DMT400087930"/>
    <property type="gene ID" value="PGSC0003DMG400037501"/>
</dbReference>
<dbReference type="PaxDb" id="4113-PGSC0003DMT400087930"/>
<proteinExistence type="predicted"/>
<evidence type="ECO:0000313" key="1">
    <source>
        <dbReference type="EnsemblPlants" id="PGSC0003DMT400087930"/>
    </source>
</evidence>
<dbReference type="Proteomes" id="UP000011115">
    <property type="component" value="Unassembled WGS sequence"/>
</dbReference>
<reference evidence="1" key="2">
    <citation type="submission" date="2015-06" db="UniProtKB">
        <authorList>
            <consortium name="EnsemblPlants"/>
        </authorList>
    </citation>
    <scope>IDENTIFICATION</scope>
    <source>
        <strain evidence="1">DM1-3 516 R44</strain>
    </source>
</reference>
<accession>M1DEV9</accession>
<name>M1DEV9_SOLTU</name>